<name>A0A8S1ESW2_9PELO</name>
<keyword evidence="3" id="KW-1185">Reference proteome</keyword>
<organism evidence="2 3">
    <name type="scientific">Caenorhabditis bovis</name>
    <dbReference type="NCBI Taxonomy" id="2654633"/>
    <lineage>
        <taxon>Eukaryota</taxon>
        <taxon>Metazoa</taxon>
        <taxon>Ecdysozoa</taxon>
        <taxon>Nematoda</taxon>
        <taxon>Chromadorea</taxon>
        <taxon>Rhabditida</taxon>
        <taxon>Rhabditina</taxon>
        <taxon>Rhabditomorpha</taxon>
        <taxon>Rhabditoidea</taxon>
        <taxon>Rhabditidae</taxon>
        <taxon>Peloderinae</taxon>
        <taxon>Caenorhabditis</taxon>
    </lineage>
</organism>
<sequence length="377" mass="43366">MPDLVLRKIFSYFDYRTLCKMEGVCKRWMNMINGKFRCEIHEITIERLGSLWPSANQCVPFRRLSVHCPSNAHDFLAGVYRRSRLSVMRMTTDIIFLADIDQVNVSKDASRRFFSNVEDLWLLMIHPDDETTRKFLLIEETLFSDLHQLTLQVHVNSKFNQNVSAIVKSFILRYPNAIINLELHAETSREILEQMSVLPSLPLHKIKLICTDFDLPQMRLDQLYSVMKEKQLMAKNITLRDWSLFADGSTALSHNPLETFRISCCSIETVDNLVKSLQLTAAQALPSSATPKKKKVVKKKKAIDDGDEPPKPKRKVVKKIVKKKTSSPFIKNLEIAGQCTLVGLTFLQQKAHTELERRLGTAIPDMAVDCSEIYYCW</sequence>
<evidence type="ECO:0000313" key="2">
    <source>
        <dbReference type="EMBL" id="CAB3403168.1"/>
    </source>
</evidence>
<dbReference type="SUPFAM" id="SSF81383">
    <property type="entry name" value="F-box domain"/>
    <property type="match status" value="1"/>
</dbReference>
<dbReference type="SMART" id="SM00256">
    <property type="entry name" value="FBOX"/>
    <property type="match status" value="1"/>
</dbReference>
<dbReference type="CDD" id="cd09917">
    <property type="entry name" value="F-box_SF"/>
    <property type="match status" value="1"/>
</dbReference>
<gene>
    <name evidence="2" type="ORF">CBOVIS_LOCUS5676</name>
</gene>
<reference evidence="2 3" key="1">
    <citation type="submission" date="2020-04" db="EMBL/GenBank/DDBJ databases">
        <authorList>
            <person name="Laetsch R D."/>
            <person name="Stevens L."/>
            <person name="Kumar S."/>
            <person name="Blaxter L. M."/>
        </authorList>
    </citation>
    <scope>NUCLEOTIDE SEQUENCE [LARGE SCALE GENOMIC DNA]</scope>
</reference>
<dbReference type="AlphaFoldDB" id="A0A8S1ESW2"/>
<evidence type="ECO:0000313" key="3">
    <source>
        <dbReference type="Proteomes" id="UP000494206"/>
    </source>
</evidence>
<proteinExistence type="predicted"/>
<dbReference type="Gene3D" id="1.20.1280.50">
    <property type="match status" value="1"/>
</dbReference>
<dbReference type="OrthoDB" id="5860330at2759"/>
<comment type="caution">
    <text evidence="2">The sequence shown here is derived from an EMBL/GenBank/DDBJ whole genome shotgun (WGS) entry which is preliminary data.</text>
</comment>
<dbReference type="EMBL" id="CADEPM010000003">
    <property type="protein sequence ID" value="CAB3403168.1"/>
    <property type="molecule type" value="Genomic_DNA"/>
</dbReference>
<dbReference type="InterPro" id="IPR001810">
    <property type="entry name" value="F-box_dom"/>
</dbReference>
<accession>A0A8S1ESW2</accession>
<feature type="domain" description="F-box" evidence="1">
    <location>
        <begin position="1"/>
        <end position="48"/>
    </location>
</feature>
<dbReference type="InterPro" id="IPR036047">
    <property type="entry name" value="F-box-like_dom_sf"/>
</dbReference>
<dbReference type="Pfam" id="PF12937">
    <property type="entry name" value="F-box-like"/>
    <property type="match status" value="1"/>
</dbReference>
<protein>
    <recommendedName>
        <fullName evidence="1">F-box domain-containing protein</fullName>
    </recommendedName>
</protein>
<dbReference type="Proteomes" id="UP000494206">
    <property type="component" value="Unassembled WGS sequence"/>
</dbReference>
<evidence type="ECO:0000259" key="1">
    <source>
        <dbReference type="PROSITE" id="PS50181"/>
    </source>
</evidence>
<dbReference type="PROSITE" id="PS50181">
    <property type="entry name" value="FBOX"/>
    <property type="match status" value="1"/>
</dbReference>